<dbReference type="InterPro" id="IPR006450">
    <property type="entry name" value="Phage_HK97_gp6-like"/>
</dbReference>
<dbReference type="Gene3D" id="1.10.3230.30">
    <property type="entry name" value="Phage gp6-like head-tail connector protein"/>
    <property type="match status" value="1"/>
</dbReference>
<accession>A0A8S5MT65</accession>
<dbReference type="Pfam" id="PF05135">
    <property type="entry name" value="Phage_connect_1"/>
    <property type="match status" value="1"/>
</dbReference>
<sequence length="112" mass="12926">MYEAKGMVSIVDAAYLRRYLRIDDTSEDLFLEELGRSATENLEHRLKRHIIARSEDDSDAVCSDIEDVPAALRVWVGASVAFAYANRESDSEKTFKSTPFFERMIDPWRAYK</sequence>
<dbReference type="NCBIfam" id="TIGR01560">
    <property type="entry name" value="put_DNA_pack"/>
    <property type="match status" value="1"/>
</dbReference>
<dbReference type="EMBL" id="BK014981">
    <property type="protein sequence ID" value="DAD85370.1"/>
    <property type="molecule type" value="Genomic_DNA"/>
</dbReference>
<dbReference type="InterPro" id="IPR021146">
    <property type="entry name" value="Phage_gp6-like_head-tail"/>
</dbReference>
<reference evidence="1" key="1">
    <citation type="journal article" date="2021" name="Proc. Natl. Acad. Sci. U.S.A.">
        <title>A Catalog of Tens of Thousands of Viruses from Human Metagenomes Reveals Hidden Associations with Chronic Diseases.</title>
        <authorList>
            <person name="Tisza M.J."/>
            <person name="Buck C.B."/>
        </authorList>
    </citation>
    <scope>NUCLEOTIDE SEQUENCE</scope>
    <source>
        <strain evidence="1">CtigT3</strain>
    </source>
</reference>
<evidence type="ECO:0000313" key="1">
    <source>
        <dbReference type="EMBL" id="DAD85370.1"/>
    </source>
</evidence>
<organism evidence="1">
    <name type="scientific">Siphoviridae sp. ctigT3</name>
    <dbReference type="NCBI Taxonomy" id="2826434"/>
    <lineage>
        <taxon>Viruses</taxon>
        <taxon>Duplodnaviria</taxon>
        <taxon>Heunggongvirae</taxon>
        <taxon>Uroviricota</taxon>
        <taxon>Caudoviricetes</taxon>
    </lineage>
</organism>
<proteinExistence type="predicted"/>
<name>A0A8S5MT65_9CAUD</name>
<dbReference type="CDD" id="cd08054">
    <property type="entry name" value="gp6"/>
    <property type="match status" value="1"/>
</dbReference>
<protein>
    <submittedName>
        <fullName evidence="1">Head Tail Connector Protein</fullName>
    </submittedName>
</protein>